<feature type="transmembrane region" description="Helical" evidence="4">
    <location>
        <begin position="112"/>
        <end position="133"/>
    </location>
</feature>
<keyword evidence="2 4" id="KW-1133">Transmembrane helix</keyword>
<feature type="transmembrane region" description="Helical" evidence="4">
    <location>
        <begin position="389"/>
        <end position="409"/>
    </location>
</feature>
<dbReference type="InterPro" id="IPR036259">
    <property type="entry name" value="MFS_trans_sf"/>
</dbReference>
<evidence type="ECO:0000313" key="5">
    <source>
        <dbReference type="EMBL" id="KFZ38770.1"/>
    </source>
</evidence>
<protein>
    <submittedName>
        <fullName evidence="5">MFS transporter</fullName>
    </submittedName>
</protein>
<feature type="transmembrane region" description="Helical" evidence="4">
    <location>
        <begin position="415"/>
        <end position="436"/>
    </location>
</feature>
<dbReference type="PANTHER" id="PTHR23526">
    <property type="entry name" value="INTEGRAL MEMBRANE TRANSPORT PROTEIN-RELATED"/>
    <property type="match status" value="1"/>
</dbReference>
<dbReference type="GO" id="GO:0022857">
    <property type="term" value="F:transmembrane transporter activity"/>
    <property type="evidence" value="ECO:0007669"/>
    <property type="project" value="InterPro"/>
</dbReference>
<evidence type="ECO:0000313" key="6">
    <source>
        <dbReference type="Proteomes" id="UP000029264"/>
    </source>
</evidence>
<gene>
    <name evidence="5" type="ORF">HR45_04975</name>
</gene>
<feature type="transmembrane region" description="Helical" evidence="4">
    <location>
        <begin position="265"/>
        <end position="284"/>
    </location>
</feature>
<feature type="transmembrane region" description="Helical" evidence="4">
    <location>
        <begin position="350"/>
        <end position="368"/>
    </location>
</feature>
<dbReference type="PANTHER" id="PTHR23526:SF1">
    <property type="entry name" value="MAJOR FACILITATOR SUPERFAMILY MFS_1"/>
    <property type="match status" value="1"/>
</dbReference>
<dbReference type="Gene3D" id="1.20.1250.20">
    <property type="entry name" value="MFS general substrate transporter like domains"/>
    <property type="match status" value="2"/>
</dbReference>
<feature type="transmembrane region" description="Helical" evidence="4">
    <location>
        <begin position="209"/>
        <end position="229"/>
    </location>
</feature>
<dbReference type="eggNOG" id="COG2814">
    <property type="taxonomic scope" value="Bacteria"/>
</dbReference>
<feature type="transmembrane region" description="Helical" evidence="4">
    <location>
        <begin position="178"/>
        <end position="203"/>
    </location>
</feature>
<dbReference type="AlphaFoldDB" id="A0A094JFP0"/>
<organism evidence="5 6">
    <name type="scientific">Shewanella mangrovi</name>
    <dbReference type="NCBI Taxonomy" id="1515746"/>
    <lineage>
        <taxon>Bacteria</taxon>
        <taxon>Pseudomonadati</taxon>
        <taxon>Pseudomonadota</taxon>
        <taxon>Gammaproteobacteria</taxon>
        <taxon>Alteromonadales</taxon>
        <taxon>Shewanellaceae</taxon>
        <taxon>Shewanella</taxon>
    </lineage>
</organism>
<sequence length="445" mass="47623">MSVSMSRNRQNDFLNQLYNRVTGEEDARVCKDIPAAACDDQPRNFFAYLGANSLGKIADEIGSAKLLLPWMFGALGVPALFTGFLVPIREAGVLVPQLMVAALVRRMPIRKYVWLMGAILSALSLFGMAWAALSFEGAAAGSAMLIMLVIFSVARGFCSVSAKDVLGKTVSKSRRGRLMGWSSAISGIVVLIIGLALGTFSLADTDVTVFAWLLATGGILWLVACLLFYQIVEQPGATQGGGNALSVALNQMSLLKSDVMLRHFIIARSLLLSVALVIPFYVLLAQQHVSSEFAGLGALIVANGLGTSISSPFWGYLGDRSSKQVMMLGASGAALLGIFTFIGIRAEWSWLLNEYGFALLFMLLNIMHSGVRLGRKVYLVDMATSETRAAYVAVSNTSIGILMLFGGLIGVLGDWLGAATIVLLLSLLAMLAVIYIRSLEDVSEP</sequence>
<evidence type="ECO:0000256" key="4">
    <source>
        <dbReference type="SAM" id="Phobius"/>
    </source>
</evidence>
<accession>A0A094JFP0</accession>
<keyword evidence="3 4" id="KW-0472">Membrane</keyword>
<feature type="transmembrane region" description="Helical" evidence="4">
    <location>
        <begin position="296"/>
        <end position="318"/>
    </location>
</feature>
<keyword evidence="1 4" id="KW-0812">Transmembrane</keyword>
<dbReference type="STRING" id="1515746.HR45_04975"/>
<dbReference type="SUPFAM" id="SSF103473">
    <property type="entry name" value="MFS general substrate transporter"/>
    <property type="match status" value="1"/>
</dbReference>
<dbReference type="CDD" id="cd06174">
    <property type="entry name" value="MFS"/>
    <property type="match status" value="1"/>
</dbReference>
<feature type="transmembrane region" description="Helical" evidence="4">
    <location>
        <begin position="139"/>
        <end position="158"/>
    </location>
</feature>
<dbReference type="EMBL" id="JPEO01000002">
    <property type="protein sequence ID" value="KFZ38770.1"/>
    <property type="molecule type" value="Genomic_DNA"/>
</dbReference>
<evidence type="ECO:0000256" key="1">
    <source>
        <dbReference type="ARBA" id="ARBA00022692"/>
    </source>
</evidence>
<keyword evidence="6" id="KW-1185">Reference proteome</keyword>
<feature type="transmembrane region" description="Helical" evidence="4">
    <location>
        <begin position="325"/>
        <end position="344"/>
    </location>
</feature>
<evidence type="ECO:0000256" key="3">
    <source>
        <dbReference type="ARBA" id="ARBA00023136"/>
    </source>
</evidence>
<dbReference type="InterPro" id="IPR052528">
    <property type="entry name" value="Sugar_transport-like"/>
</dbReference>
<name>A0A094JFP0_9GAMM</name>
<dbReference type="InterPro" id="IPR011701">
    <property type="entry name" value="MFS"/>
</dbReference>
<reference evidence="5 6" key="1">
    <citation type="submission" date="2014-06" db="EMBL/GenBank/DDBJ databases">
        <title>Shewanella sp. YQH10.</title>
        <authorList>
            <person name="Liu Y."/>
            <person name="Zeng R."/>
        </authorList>
    </citation>
    <scope>NUCLEOTIDE SEQUENCE [LARGE SCALE GENOMIC DNA]</scope>
    <source>
        <strain evidence="5 6">YQH10</strain>
    </source>
</reference>
<dbReference type="Pfam" id="PF07690">
    <property type="entry name" value="MFS_1"/>
    <property type="match status" value="1"/>
</dbReference>
<evidence type="ECO:0000256" key="2">
    <source>
        <dbReference type="ARBA" id="ARBA00022989"/>
    </source>
</evidence>
<dbReference type="Proteomes" id="UP000029264">
    <property type="component" value="Unassembled WGS sequence"/>
</dbReference>
<proteinExistence type="predicted"/>
<comment type="caution">
    <text evidence="5">The sequence shown here is derived from an EMBL/GenBank/DDBJ whole genome shotgun (WGS) entry which is preliminary data.</text>
</comment>